<dbReference type="Pfam" id="PF09339">
    <property type="entry name" value="HTH_IclR"/>
    <property type="match status" value="1"/>
</dbReference>
<dbReference type="SMART" id="SM00346">
    <property type="entry name" value="HTH_ICLR"/>
    <property type="match status" value="1"/>
</dbReference>
<accession>A0ABW1DR59</accession>
<organism evidence="6 7">
    <name type="scientific">Streptomyces chlorus</name>
    <dbReference type="NCBI Taxonomy" id="887452"/>
    <lineage>
        <taxon>Bacteria</taxon>
        <taxon>Bacillati</taxon>
        <taxon>Actinomycetota</taxon>
        <taxon>Actinomycetes</taxon>
        <taxon>Kitasatosporales</taxon>
        <taxon>Streptomycetaceae</taxon>
        <taxon>Streptomyces</taxon>
    </lineage>
</organism>
<evidence type="ECO:0000259" key="5">
    <source>
        <dbReference type="PROSITE" id="PS51078"/>
    </source>
</evidence>
<evidence type="ECO:0000259" key="4">
    <source>
        <dbReference type="PROSITE" id="PS51077"/>
    </source>
</evidence>
<evidence type="ECO:0000256" key="1">
    <source>
        <dbReference type="ARBA" id="ARBA00023015"/>
    </source>
</evidence>
<dbReference type="InterPro" id="IPR036388">
    <property type="entry name" value="WH-like_DNA-bd_sf"/>
</dbReference>
<dbReference type="PROSITE" id="PS51077">
    <property type="entry name" value="HTH_ICLR"/>
    <property type="match status" value="1"/>
</dbReference>
<keyword evidence="7" id="KW-1185">Reference proteome</keyword>
<dbReference type="SUPFAM" id="SSF55781">
    <property type="entry name" value="GAF domain-like"/>
    <property type="match status" value="1"/>
</dbReference>
<evidence type="ECO:0000256" key="2">
    <source>
        <dbReference type="ARBA" id="ARBA00023125"/>
    </source>
</evidence>
<dbReference type="Pfam" id="PF01614">
    <property type="entry name" value="IclR_C"/>
    <property type="match status" value="1"/>
</dbReference>
<dbReference type="InterPro" id="IPR050707">
    <property type="entry name" value="HTH_MetabolicPath_Reg"/>
</dbReference>
<dbReference type="InterPro" id="IPR029016">
    <property type="entry name" value="GAF-like_dom_sf"/>
</dbReference>
<dbReference type="PROSITE" id="PS51078">
    <property type="entry name" value="ICLR_ED"/>
    <property type="match status" value="1"/>
</dbReference>
<dbReference type="PANTHER" id="PTHR30136:SF24">
    <property type="entry name" value="HTH-TYPE TRANSCRIPTIONAL REPRESSOR ALLR"/>
    <property type="match status" value="1"/>
</dbReference>
<dbReference type="Gene3D" id="1.10.10.10">
    <property type="entry name" value="Winged helix-like DNA-binding domain superfamily/Winged helix DNA-binding domain"/>
    <property type="match status" value="1"/>
</dbReference>
<dbReference type="InterPro" id="IPR011991">
    <property type="entry name" value="ArsR-like_HTH"/>
</dbReference>
<dbReference type="InterPro" id="IPR005471">
    <property type="entry name" value="Tscrpt_reg_IclR_N"/>
</dbReference>
<evidence type="ECO:0000313" key="7">
    <source>
        <dbReference type="Proteomes" id="UP001596180"/>
    </source>
</evidence>
<keyword evidence="3" id="KW-0804">Transcription</keyword>
<evidence type="ECO:0000256" key="3">
    <source>
        <dbReference type="ARBA" id="ARBA00023163"/>
    </source>
</evidence>
<sequence length="257" mass="28008">MKGTTEPRGRTPGVDSARRVLKILLLFSEERPGLSVEEIAQEVDISIPSAYRFLSLLREMELVEDNGDGTCILSPRILLLARSAEKGLQIGKPLRPLIERLTRATGEAALVIQRVGDYATCVEICQTDNLIRLSFTPGQIMSLYRGAGPKVLLAAMGESWALRCFERLNPFPPQQEREAFLAEIAAITAQGWSKSAAEVDEGVWAVAAPIKIADKVVAALSVAGPQFRIDEQRADHILKEVLSSAAEASRTLTTRTG</sequence>
<dbReference type="Proteomes" id="UP001596180">
    <property type="component" value="Unassembled WGS sequence"/>
</dbReference>
<dbReference type="PANTHER" id="PTHR30136">
    <property type="entry name" value="HELIX-TURN-HELIX TRANSCRIPTIONAL REGULATOR, ICLR FAMILY"/>
    <property type="match status" value="1"/>
</dbReference>
<dbReference type="SUPFAM" id="SSF46785">
    <property type="entry name" value="Winged helix' DNA-binding domain"/>
    <property type="match status" value="1"/>
</dbReference>
<gene>
    <name evidence="6" type="ORF">ACFPZI_04630</name>
</gene>
<dbReference type="Gene3D" id="3.30.450.40">
    <property type="match status" value="1"/>
</dbReference>
<dbReference type="EMBL" id="JBHSOA010000009">
    <property type="protein sequence ID" value="MFC5851142.1"/>
    <property type="molecule type" value="Genomic_DNA"/>
</dbReference>
<evidence type="ECO:0000313" key="6">
    <source>
        <dbReference type="EMBL" id="MFC5851142.1"/>
    </source>
</evidence>
<name>A0ABW1DR59_9ACTN</name>
<comment type="caution">
    <text evidence="6">The sequence shown here is derived from an EMBL/GenBank/DDBJ whole genome shotgun (WGS) entry which is preliminary data.</text>
</comment>
<proteinExistence type="predicted"/>
<feature type="domain" description="IclR-ED" evidence="5">
    <location>
        <begin position="76"/>
        <end position="254"/>
    </location>
</feature>
<dbReference type="InterPro" id="IPR036390">
    <property type="entry name" value="WH_DNA-bd_sf"/>
</dbReference>
<dbReference type="CDD" id="cd00090">
    <property type="entry name" value="HTH_ARSR"/>
    <property type="match status" value="1"/>
</dbReference>
<protein>
    <submittedName>
        <fullName evidence="6">IclR family transcriptional regulator</fullName>
    </submittedName>
</protein>
<dbReference type="RefSeq" id="WP_381358556.1">
    <property type="nucleotide sequence ID" value="NZ_JBHSOA010000009.1"/>
</dbReference>
<dbReference type="InterPro" id="IPR014757">
    <property type="entry name" value="Tscrpt_reg_IclR_C"/>
</dbReference>
<feature type="domain" description="HTH iclR-type" evidence="4">
    <location>
        <begin position="14"/>
        <end position="75"/>
    </location>
</feature>
<keyword evidence="2" id="KW-0238">DNA-binding</keyword>
<reference evidence="7" key="1">
    <citation type="journal article" date="2019" name="Int. J. Syst. Evol. Microbiol.">
        <title>The Global Catalogue of Microorganisms (GCM) 10K type strain sequencing project: providing services to taxonomists for standard genome sequencing and annotation.</title>
        <authorList>
            <consortium name="The Broad Institute Genomics Platform"/>
            <consortium name="The Broad Institute Genome Sequencing Center for Infectious Disease"/>
            <person name="Wu L."/>
            <person name="Ma J."/>
        </authorList>
    </citation>
    <scope>NUCLEOTIDE SEQUENCE [LARGE SCALE GENOMIC DNA]</scope>
    <source>
        <strain evidence="7">JCM 10411</strain>
    </source>
</reference>
<keyword evidence="1" id="KW-0805">Transcription regulation</keyword>